<dbReference type="EMBL" id="JAANYN010000001">
    <property type="protein sequence ID" value="NHE55586.1"/>
    <property type="molecule type" value="Genomic_DNA"/>
</dbReference>
<feature type="region of interest" description="Disordered" evidence="1">
    <location>
        <begin position="26"/>
        <end position="52"/>
    </location>
</feature>
<reference evidence="2 3" key="1">
    <citation type="submission" date="2020-03" db="EMBL/GenBank/DDBJ databases">
        <title>Cyclobacterium plantarum sp. nov., a marine bacterium isolated from a coastal-marine wetland.</title>
        <authorList>
            <person name="Sanchez-Porro C."/>
            <person name="Ventosa A."/>
            <person name="Amoozegar M."/>
        </authorList>
    </citation>
    <scope>NUCLEOTIDE SEQUENCE [LARGE SCALE GENOMIC DNA]</scope>
    <source>
        <strain evidence="2 3">GBPx2</strain>
    </source>
</reference>
<comment type="caution">
    <text evidence="2">The sequence shown here is derived from an EMBL/GenBank/DDBJ whole genome shotgun (WGS) entry which is preliminary data.</text>
</comment>
<feature type="compositionally biased region" description="Polar residues" evidence="1">
    <location>
        <begin position="26"/>
        <end position="38"/>
    </location>
</feature>
<accession>A0ABX0H4W8</accession>
<gene>
    <name evidence="2" type="ORF">G9Q97_02030</name>
</gene>
<proteinExistence type="predicted"/>
<dbReference type="PROSITE" id="PS51257">
    <property type="entry name" value="PROKAR_LIPOPROTEIN"/>
    <property type="match status" value="1"/>
</dbReference>
<dbReference type="RefSeq" id="WP_166142613.1">
    <property type="nucleotide sequence ID" value="NZ_JAANYN010000001.1"/>
</dbReference>
<evidence type="ECO:0000313" key="2">
    <source>
        <dbReference type="EMBL" id="NHE55586.1"/>
    </source>
</evidence>
<protein>
    <submittedName>
        <fullName evidence="2">Carboxypeptidase regulatory-like domain-containing protein</fullName>
    </submittedName>
</protein>
<evidence type="ECO:0000256" key="1">
    <source>
        <dbReference type="SAM" id="MobiDB-lite"/>
    </source>
</evidence>
<keyword evidence="3" id="KW-1185">Reference proteome</keyword>
<evidence type="ECO:0000313" key="3">
    <source>
        <dbReference type="Proteomes" id="UP000649799"/>
    </source>
</evidence>
<dbReference type="Proteomes" id="UP000649799">
    <property type="component" value="Unassembled WGS sequence"/>
</dbReference>
<sequence length="180" mass="20070">MKTVVRLFIYGLFATACLYSCKSSKTISVPSDKTTNKQGNEDAGRSSNSDQTAGIEGQVIWVEGNQMPQSSDIKSQSSASGNGKPAKRTIRIHQLTHINQASLGDYLFGDIETPLVAEVETDEQGYFKVELPPGRYSIFTVEENGYFANVFDLDSYIHPLTVEKSKWNKIQIRIDYKAVY</sequence>
<name>A0ABX0H4W8_9BACT</name>
<organism evidence="2 3">
    <name type="scientific">Cyclobacterium plantarum</name>
    <dbReference type="NCBI Taxonomy" id="2716263"/>
    <lineage>
        <taxon>Bacteria</taxon>
        <taxon>Pseudomonadati</taxon>
        <taxon>Bacteroidota</taxon>
        <taxon>Cytophagia</taxon>
        <taxon>Cytophagales</taxon>
        <taxon>Cyclobacteriaceae</taxon>
        <taxon>Cyclobacterium</taxon>
    </lineage>
</organism>